<dbReference type="SUPFAM" id="SSF101478">
    <property type="entry name" value="ADP-ribosylglycohydrolase"/>
    <property type="match status" value="1"/>
</dbReference>
<dbReference type="OrthoDB" id="9798107at2"/>
<dbReference type="InterPro" id="IPR050792">
    <property type="entry name" value="ADP-ribosylglycohydrolase"/>
</dbReference>
<sequence>MSRALLSLEGLSVGDGFGERFFAARSLVAEWVEARRPPSPPWPYTDDTEMALSIVQVLDEHGQVEQERLAQLFGKRYRANRYRGYGGTALDILERIHLGMHWLPASSQVFDGTGSKGNGAAMRVAPLGAYFAGDLRRAADEARLSAEVTHYHPDGQAGAVAVAVAAAWACQDAATRGRARNLFDVVLEYTPNGATRRGLEKARGWSLETTPTAAAKELGSGFQVLSEDTVPFVVWCAVRHLEHYEDALWSTVSGRGDMDTTCAMVGGIVVLVTGRAAIPASWLEAREKLQLRALE</sequence>
<dbReference type="RefSeq" id="WP_141643872.1">
    <property type="nucleotide sequence ID" value="NZ_VIFM01000068.1"/>
</dbReference>
<dbReference type="Pfam" id="PF03747">
    <property type="entry name" value="ADP_ribosyl_GH"/>
    <property type="match status" value="1"/>
</dbReference>
<feature type="binding site" evidence="1">
    <location>
        <position position="259"/>
    </location>
    <ligand>
        <name>Mg(2+)</name>
        <dbReference type="ChEBI" id="CHEBI:18420"/>
        <label>1</label>
    </ligand>
</feature>
<evidence type="ECO:0000313" key="3">
    <source>
        <dbReference type="Proteomes" id="UP000315369"/>
    </source>
</evidence>
<proteinExistence type="predicted"/>
<dbReference type="InterPro" id="IPR005502">
    <property type="entry name" value="Ribosyl_crysJ1"/>
</dbReference>
<dbReference type="Proteomes" id="UP000315369">
    <property type="component" value="Unassembled WGS sequence"/>
</dbReference>
<dbReference type="GO" id="GO:0046872">
    <property type="term" value="F:metal ion binding"/>
    <property type="evidence" value="ECO:0007669"/>
    <property type="project" value="UniProtKB-KW"/>
</dbReference>
<gene>
    <name evidence="2" type="ORF">FJV41_18625</name>
</gene>
<comment type="cofactor">
    <cofactor evidence="1">
        <name>Mg(2+)</name>
        <dbReference type="ChEBI" id="CHEBI:18420"/>
    </cofactor>
    <text evidence="1">Binds 2 magnesium ions per subunit.</text>
</comment>
<comment type="caution">
    <text evidence="2">The sequence shown here is derived from an EMBL/GenBank/DDBJ whole genome shotgun (WGS) entry which is preliminary data.</text>
</comment>
<dbReference type="PANTHER" id="PTHR16222:SF12">
    <property type="entry name" value="ADP-RIBOSYLGLYCOHYDROLASE-RELATED"/>
    <property type="match status" value="1"/>
</dbReference>
<dbReference type="Gene3D" id="1.10.4080.10">
    <property type="entry name" value="ADP-ribosylation/Crystallin J1"/>
    <property type="match status" value="1"/>
</dbReference>
<name>A0A540WZQ2_9BACT</name>
<dbReference type="InterPro" id="IPR036705">
    <property type="entry name" value="Ribosyl_crysJ1_sf"/>
</dbReference>
<protein>
    <recommendedName>
        <fullName evidence="4">Hydrolase</fullName>
    </recommendedName>
</protein>
<feature type="binding site" evidence="1">
    <location>
        <position position="45"/>
    </location>
    <ligand>
        <name>Mg(2+)</name>
        <dbReference type="ChEBI" id="CHEBI:18420"/>
        <label>1</label>
    </ligand>
</feature>
<keyword evidence="1" id="KW-0479">Metal-binding</keyword>
<feature type="binding site" evidence="1">
    <location>
        <position position="260"/>
    </location>
    <ligand>
        <name>Mg(2+)</name>
        <dbReference type="ChEBI" id="CHEBI:18420"/>
        <label>1</label>
    </ligand>
</feature>
<organism evidence="2 3">
    <name type="scientific">Myxococcus llanfairpwllgwyngyllgogerychwyrndrobwllllantysiliogogogochensis</name>
    <dbReference type="NCBI Taxonomy" id="2590453"/>
    <lineage>
        <taxon>Bacteria</taxon>
        <taxon>Pseudomonadati</taxon>
        <taxon>Myxococcota</taxon>
        <taxon>Myxococcia</taxon>
        <taxon>Myxococcales</taxon>
        <taxon>Cystobacterineae</taxon>
        <taxon>Myxococcaceae</taxon>
        <taxon>Myxococcus</taxon>
    </lineage>
</organism>
<accession>A0A540WZQ2</accession>
<evidence type="ECO:0008006" key="4">
    <source>
        <dbReference type="Google" id="ProtNLM"/>
    </source>
</evidence>
<dbReference type="EMBL" id="VIFM01000068">
    <property type="protein sequence ID" value="TQF14477.1"/>
    <property type="molecule type" value="Genomic_DNA"/>
</dbReference>
<evidence type="ECO:0000313" key="2">
    <source>
        <dbReference type="EMBL" id="TQF14477.1"/>
    </source>
</evidence>
<evidence type="ECO:0000256" key="1">
    <source>
        <dbReference type="PIRSR" id="PIRSR605502-1"/>
    </source>
</evidence>
<feature type="binding site" evidence="1">
    <location>
        <position position="47"/>
    </location>
    <ligand>
        <name>Mg(2+)</name>
        <dbReference type="ChEBI" id="CHEBI:18420"/>
        <label>1</label>
    </ligand>
</feature>
<feature type="binding site" evidence="1">
    <location>
        <position position="46"/>
    </location>
    <ligand>
        <name>Mg(2+)</name>
        <dbReference type="ChEBI" id="CHEBI:18420"/>
        <label>1</label>
    </ligand>
</feature>
<dbReference type="PANTHER" id="PTHR16222">
    <property type="entry name" value="ADP-RIBOSYLGLYCOHYDROLASE"/>
    <property type="match status" value="1"/>
</dbReference>
<dbReference type="AlphaFoldDB" id="A0A540WZQ2"/>
<keyword evidence="3" id="KW-1185">Reference proteome</keyword>
<reference evidence="2 3" key="1">
    <citation type="submission" date="2019-06" db="EMBL/GenBank/DDBJ databases">
        <authorList>
            <person name="Livingstone P."/>
            <person name="Whitworth D."/>
        </authorList>
    </citation>
    <scope>NUCLEOTIDE SEQUENCE [LARGE SCALE GENOMIC DNA]</scope>
    <source>
        <strain evidence="2 3">AM401</strain>
    </source>
</reference>
<feature type="binding site" evidence="1">
    <location>
        <position position="257"/>
    </location>
    <ligand>
        <name>Mg(2+)</name>
        <dbReference type="ChEBI" id="CHEBI:18420"/>
        <label>1</label>
    </ligand>
</feature>
<keyword evidence="1" id="KW-0460">Magnesium</keyword>